<evidence type="ECO:0000313" key="2">
    <source>
        <dbReference type="Proteomes" id="UP000708148"/>
    </source>
</evidence>
<proteinExistence type="predicted"/>
<gene>
    <name evidence="1" type="ORF">OSTQU699_LOCUS4910</name>
</gene>
<sequence>MLPCRAALLKTVDCCCYCSRGSWDTRQERARGETAARNGRLEIAWQCRTARNSGRAGLWQFGCQKQWTREVAVVGGMQGTADEVGAAVEGLREVVDWMGLWQKGYRKWWNGRGCGGMTARNSGQGRWLWWEGCKEQRMCEGLWKKGCRKWWIGRLLEGKDNQRKQPCEESANFGWVGENREVLASFKVGMVRGRQHTCVSTRVCSSCPICCEDLCALELRRTVVGGVRRCSGCWAKMGSDSLASWWPFLTPDMVETCGPLGPPSAAFRWLGVGLGHLRVWDGVHGGCRWGHEMDRPGILAFLLRFYCQFPCRLHGM</sequence>
<dbReference type="AlphaFoldDB" id="A0A8S1J163"/>
<evidence type="ECO:0000313" key="1">
    <source>
        <dbReference type="EMBL" id="CAD7699551.1"/>
    </source>
</evidence>
<dbReference type="Proteomes" id="UP000708148">
    <property type="component" value="Unassembled WGS sequence"/>
</dbReference>
<keyword evidence="2" id="KW-1185">Reference proteome</keyword>
<dbReference type="EMBL" id="CAJHUC010001051">
    <property type="protein sequence ID" value="CAD7699551.1"/>
    <property type="molecule type" value="Genomic_DNA"/>
</dbReference>
<accession>A0A8S1J163</accession>
<reference evidence="1" key="1">
    <citation type="submission" date="2020-12" db="EMBL/GenBank/DDBJ databases">
        <authorList>
            <person name="Iha C."/>
        </authorList>
    </citation>
    <scope>NUCLEOTIDE SEQUENCE</scope>
</reference>
<organism evidence="1 2">
    <name type="scientific">Ostreobium quekettii</name>
    <dbReference type="NCBI Taxonomy" id="121088"/>
    <lineage>
        <taxon>Eukaryota</taxon>
        <taxon>Viridiplantae</taxon>
        <taxon>Chlorophyta</taxon>
        <taxon>core chlorophytes</taxon>
        <taxon>Ulvophyceae</taxon>
        <taxon>TCBD clade</taxon>
        <taxon>Bryopsidales</taxon>
        <taxon>Ostreobineae</taxon>
        <taxon>Ostreobiaceae</taxon>
        <taxon>Ostreobium</taxon>
    </lineage>
</organism>
<protein>
    <submittedName>
        <fullName evidence="1">Uncharacterized protein</fullName>
    </submittedName>
</protein>
<comment type="caution">
    <text evidence="1">The sequence shown here is derived from an EMBL/GenBank/DDBJ whole genome shotgun (WGS) entry which is preliminary data.</text>
</comment>
<name>A0A8S1J163_9CHLO</name>